<keyword evidence="2" id="KW-1185">Reference proteome</keyword>
<name>A0A547PMD9_9RHOB</name>
<evidence type="ECO:0000313" key="1">
    <source>
        <dbReference type="EMBL" id="TRD15305.1"/>
    </source>
</evidence>
<dbReference type="EMBL" id="VFSV01000048">
    <property type="protein sequence ID" value="TRD15305.1"/>
    <property type="molecule type" value="Genomic_DNA"/>
</dbReference>
<accession>A0A547PMD9</accession>
<protein>
    <submittedName>
        <fullName evidence="1">Uncharacterized protein</fullName>
    </submittedName>
</protein>
<gene>
    <name evidence="1" type="ORF">FEV53_17065</name>
</gene>
<reference evidence="1 2" key="1">
    <citation type="submission" date="2019-06" db="EMBL/GenBank/DDBJ databases">
        <title>Paenimaribius caenipelagi gen. nov., sp. nov., isolated from a tidal flat.</title>
        <authorList>
            <person name="Yoon J.-H."/>
        </authorList>
    </citation>
    <scope>NUCLEOTIDE SEQUENCE [LARGE SCALE GENOMIC DNA]</scope>
    <source>
        <strain evidence="1 2">JBTF-M29</strain>
    </source>
</reference>
<organism evidence="1 2">
    <name type="scientific">Palleronia caenipelagi</name>
    <dbReference type="NCBI Taxonomy" id="2489174"/>
    <lineage>
        <taxon>Bacteria</taxon>
        <taxon>Pseudomonadati</taxon>
        <taxon>Pseudomonadota</taxon>
        <taxon>Alphaproteobacteria</taxon>
        <taxon>Rhodobacterales</taxon>
        <taxon>Roseobacteraceae</taxon>
        <taxon>Palleronia</taxon>
    </lineage>
</organism>
<proteinExistence type="predicted"/>
<evidence type="ECO:0000313" key="2">
    <source>
        <dbReference type="Proteomes" id="UP000318590"/>
    </source>
</evidence>
<sequence length="161" mass="16803">MDEDLLAIFVLGSPTLLVDGVDVEIDSITLVTLGAAPTFVTCGGGSLTLDRGLWGLLSADLLSCATSRLKDKPSIRVNAALVDIGSAVTNLLNDLTVEYVGNADGTFTYERPALSLLVAVTVNTTGMEGYDMLVVVGATPEPDTTLFGGIDSAYRNGNLYL</sequence>
<dbReference type="AlphaFoldDB" id="A0A547PMD9"/>
<dbReference type="Proteomes" id="UP000318590">
    <property type="component" value="Unassembled WGS sequence"/>
</dbReference>
<comment type="caution">
    <text evidence="1">The sequence shown here is derived from an EMBL/GenBank/DDBJ whole genome shotgun (WGS) entry which is preliminary data.</text>
</comment>